<name>A0A1H3RU20_9ACTN</name>
<proteinExistence type="predicted"/>
<dbReference type="InterPro" id="IPR014457">
    <property type="entry name" value="UCP010260"/>
</dbReference>
<keyword evidence="3" id="KW-1185">Reference proteome</keyword>
<dbReference type="InterPro" id="IPR018960">
    <property type="entry name" value="DUF1990"/>
</dbReference>
<dbReference type="OrthoDB" id="120660at2"/>
<evidence type="ECO:0000259" key="1">
    <source>
        <dbReference type="Pfam" id="PF09348"/>
    </source>
</evidence>
<dbReference type="STRING" id="137265.SAMN05421684_4184"/>
<dbReference type="EMBL" id="FNQB01000002">
    <property type="protein sequence ID" value="SDZ28818.1"/>
    <property type="molecule type" value="Genomic_DNA"/>
</dbReference>
<dbReference type="AlphaFoldDB" id="A0A1H3RU20"/>
<dbReference type="RefSeq" id="WP_090795000.1">
    <property type="nucleotide sequence ID" value="NZ_BOND01000020.1"/>
</dbReference>
<dbReference type="Proteomes" id="UP000199632">
    <property type="component" value="Unassembled WGS sequence"/>
</dbReference>
<evidence type="ECO:0000313" key="3">
    <source>
        <dbReference type="Proteomes" id="UP000199632"/>
    </source>
</evidence>
<gene>
    <name evidence="2" type="ORF">SAMN05421684_4184</name>
</gene>
<dbReference type="Pfam" id="PF09348">
    <property type="entry name" value="DUF1990"/>
    <property type="match status" value="1"/>
</dbReference>
<sequence length="162" mass="17412">MTPLTYAEVGATETGALPPGYRHLRYRTAIGHDVFATAAEAVLTWRMHRAAGIKVNTAAERAAPGVDVTMHIGPLPAPCRVVWVVDEPGRAGWGYGTLEGHPARGEEAFVVSQGADGVTWFEVTAFSVPAGWLMKAAGPGARLFQRAYAVWCGRALRRLMKP</sequence>
<accession>A0A1H3RU20</accession>
<dbReference type="PIRSF" id="PIRSF010260">
    <property type="entry name" value="UCP010260"/>
    <property type="match status" value="1"/>
</dbReference>
<feature type="domain" description="DUF1990" evidence="1">
    <location>
        <begin position="5"/>
        <end position="154"/>
    </location>
</feature>
<dbReference type="PANTHER" id="PTHR34202">
    <property type="entry name" value="UPF0548 PROTEIN"/>
    <property type="match status" value="1"/>
</dbReference>
<protein>
    <submittedName>
        <fullName evidence="2">Uncharacterized protein, UPF0548 family</fullName>
    </submittedName>
</protein>
<dbReference type="PANTHER" id="PTHR34202:SF1">
    <property type="entry name" value="UPF0548 PROTEIN"/>
    <property type="match status" value="1"/>
</dbReference>
<reference evidence="3" key="1">
    <citation type="submission" date="2016-10" db="EMBL/GenBank/DDBJ databases">
        <authorList>
            <person name="Varghese N."/>
            <person name="Submissions S."/>
        </authorList>
    </citation>
    <scope>NUCLEOTIDE SEQUENCE [LARGE SCALE GENOMIC DNA]</scope>
    <source>
        <strain evidence="3">DSM 44718</strain>
    </source>
</reference>
<evidence type="ECO:0000313" key="2">
    <source>
        <dbReference type="EMBL" id="SDZ28818.1"/>
    </source>
</evidence>
<organism evidence="2 3">
    <name type="scientific">Asanoa ishikariensis</name>
    <dbReference type="NCBI Taxonomy" id="137265"/>
    <lineage>
        <taxon>Bacteria</taxon>
        <taxon>Bacillati</taxon>
        <taxon>Actinomycetota</taxon>
        <taxon>Actinomycetes</taxon>
        <taxon>Micromonosporales</taxon>
        <taxon>Micromonosporaceae</taxon>
        <taxon>Asanoa</taxon>
    </lineage>
</organism>